<comment type="caution">
    <text evidence="2">The sequence shown here is derived from an EMBL/GenBank/DDBJ whole genome shotgun (WGS) entry which is preliminary data.</text>
</comment>
<evidence type="ECO:0000313" key="2">
    <source>
        <dbReference type="EMBL" id="GBH32714.1"/>
    </source>
</evidence>
<dbReference type="Pfam" id="PF21798">
    <property type="entry name" value="DUF6878"/>
    <property type="match status" value="1"/>
</dbReference>
<feature type="domain" description="DUF6878" evidence="1">
    <location>
        <begin position="28"/>
        <end position="155"/>
    </location>
</feature>
<evidence type="ECO:0000313" key="3">
    <source>
        <dbReference type="Proteomes" id="UP000290975"/>
    </source>
</evidence>
<gene>
    <name evidence="2" type="ORF">MBESOW_P3945</name>
</gene>
<proteinExistence type="predicted"/>
<dbReference type="AlphaFoldDB" id="A0A401J7Y6"/>
<keyword evidence="3" id="KW-1185">Reference proteome</keyword>
<dbReference type="EMBL" id="BBQY01000043">
    <property type="protein sequence ID" value="GBH32714.1"/>
    <property type="molecule type" value="Genomic_DNA"/>
</dbReference>
<reference evidence="2 3" key="1">
    <citation type="submission" date="2014-12" db="EMBL/GenBank/DDBJ databases">
        <title>Whole genome sequencing of Sphingobium xenophagum OW59.</title>
        <authorList>
            <person name="Ohta Y."/>
            <person name="Nishi S."/>
            <person name="Hatada Y."/>
        </authorList>
    </citation>
    <scope>NUCLEOTIDE SEQUENCE [LARGE SCALE GENOMIC DNA]</scope>
    <source>
        <strain evidence="2 3">OW59</strain>
    </source>
</reference>
<dbReference type="Proteomes" id="UP000290975">
    <property type="component" value="Unassembled WGS sequence"/>
</dbReference>
<protein>
    <recommendedName>
        <fullName evidence="1">DUF6878 domain-containing protein</fullName>
    </recommendedName>
</protein>
<sequence length="155" mass="16943">MTDKSKPAIDMDALMSNYAAWEAAAAALVPGNKARLFAFLASANITRVTVLFDGEGDSGQIEDITAFSDDAQVALPGGKVASLDLPYGETRAVERRHSAELALETMTYDLLREKHAGWENSDGAYGEFTFDVATGTITLDYNERFMSSEQHCYSW</sequence>
<name>A0A401J7Y6_SPHXE</name>
<organism evidence="2 3">
    <name type="scientific">Sphingobium xenophagum</name>
    <dbReference type="NCBI Taxonomy" id="121428"/>
    <lineage>
        <taxon>Bacteria</taxon>
        <taxon>Pseudomonadati</taxon>
        <taxon>Pseudomonadota</taxon>
        <taxon>Alphaproteobacteria</taxon>
        <taxon>Sphingomonadales</taxon>
        <taxon>Sphingomonadaceae</taxon>
        <taxon>Sphingobium</taxon>
    </lineage>
</organism>
<dbReference type="RefSeq" id="WP_006964178.1">
    <property type="nucleotide sequence ID" value="NZ_BBQY01000043.1"/>
</dbReference>
<dbReference type="InterPro" id="IPR049243">
    <property type="entry name" value="DUF6878"/>
</dbReference>
<evidence type="ECO:0000259" key="1">
    <source>
        <dbReference type="Pfam" id="PF21798"/>
    </source>
</evidence>
<accession>A0A401J7Y6</accession>